<comment type="caution">
    <text evidence="1">The sequence shown here is derived from an EMBL/GenBank/DDBJ whole genome shotgun (WGS) entry which is preliminary data.</text>
</comment>
<dbReference type="EMBL" id="LAZR01006015">
    <property type="protein sequence ID" value="KKM95380.1"/>
    <property type="molecule type" value="Genomic_DNA"/>
</dbReference>
<gene>
    <name evidence="1" type="ORF">LCGC14_1188840</name>
</gene>
<sequence length="49" mass="5994">MIFYESGIYSFVKCPICERYLHIRFKNDNNTVYFCFNCVVEIIFKNENK</sequence>
<protein>
    <submittedName>
        <fullName evidence="1">Uncharacterized protein</fullName>
    </submittedName>
</protein>
<evidence type="ECO:0000313" key="1">
    <source>
        <dbReference type="EMBL" id="KKM95380.1"/>
    </source>
</evidence>
<proteinExistence type="predicted"/>
<name>A0A0F9P2T0_9ZZZZ</name>
<reference evidence="1" key="1">
    <citation type="journal article" date="2015" name="Nature">
        <title>Complex archaea that bridge the gap between prokaryotes and eukaryotes.</title>
        <authorList>
            <person name="Spang A."/>
            <person name="Saw J.H."/>
            <person name="Jorgensen S.L."/>
            <person name="Zaremba-Niedzwiedzka K."/>
            <person name="Martijn J."/>
            <person name="Lind A.E."/>
            <person name="van Eijk R."/>
            <person name="Schleper C."/>
            <person name="Guy L."/>
            <person name="Ettema T.J."/>
        </authorList>
    </citation>
    <scope>NUCLEOTIDE SEQUENCE</scope>
</reference>
<accession>A0A0F9P2T0</accession>
<dbReference type="AlphaFoldDB" id="A0A0F9P2T0"/>
<organism evidence="1">
    <name type="scientific">marine sediment metagenome</name>
    <dbReference type="NCBI Taxonomy" id="412755"/>
    <lineage>
        <taxon>unclassified sequences</taxon>
        <taxon>metagenomes</taxon>
        <taxon>ecological metagenomes</taxon>
    </lineage>
</organism>